<dbReference type="EMBL" id="QVME01000003">
    <property type="protein sequence ID" value="RGE68320.1"/>
    <property type="molecule type" value="Genomic_DNA"/>
</dbReference>
<name>A0A174MP06_9FIRM</name>
<dbReference type="CDD" id="cd07153">
    <property type="entry name" value="Fur_like"/>
    <property type="match status" value="1"/>
</dbReference>
<evidence type="ECO:0000313" key="11">
    <source>
        <dbReference type="Proteomes" id="UP000095765"/>
    </source>
</evidence>
<reference evidence="12" key="2">
    <citation type="submission" date="2017-04" db="EMBL/GenBank/DDBJ databases">
        <title>Function of individual gut microbiota members based on whole genome sequencing of pure cultures obtained from chicken caecum.</title>
        <authorList>
            <person name="Medvecky M."/>
            <person name="Cejkova D."/>
            <person name="Polansky O."/>
            <person name="Karasova D."/>
            <person name="Kubasova T."/>
            <person name="Cizek A."/>
            <person name="Rychlik I."/>
        </authorList>
    </citation>
    <scope>NUCLEOTIDE SEQUENCE [LARGE SCALE GENOMIC DNA]</scope>
    <source>
        <strain evidence="12">An175</strain>
    </source>
</reference>
<dbReference type="GO" id="GO:0008270">
    <property type="term" value="F:zinc ion binding"/>
    <property type="evidence" value="ECO:0007669"/>
    <property type="project" value="TreeGrafter"/>
</dbReference>
<organism evidence="8 11">
    <name type="scientific">Anaerotruncus colihominis</name>
    <dbReference type="NCBI Taxonomy" id="169435"/>
    <lineage>
        <taxon>Bacteria</taxon>
        <taxon>Bacillati</taxon>
        <taxon>Bacillota</taxon>
        <taxon>Clostridia</taxon>
        <taxon>Eubacteriales</taxon>
        <taxon>Oscillospiraceae</taxon>
        <taxon>Anaerotruncus</taxon>
    </lineage>
</organism>
<evidence type="ECO:0000256" key="5">
    <source>
        <dbReference type="ARBA" id="ARBA00023125"/>
    </source>
</evidence>
<reference evidence="8 11" key="1">
    <citation type="submission" date="2015-09" db="EMBL/GenBank/DDBJ databases">
        <authorList>
            <consortium name="Pathogen Informatics"/>
        </authorList>
    </citation>
    <scope>NUCLEOTIDE SEQUENCE [LARGE SCALE GENOMIC DNA]</scope>
    <source>
        <strain evidence="8 11">2789STDY5834939</strain>
    </source>
</reference>
<dbReference type="GO" id="GO:1900376">
    <property type="term" value="P:regulation of secondary metabolite biosynthetic process"/>
    <property type="evidence" value="ECO:0007669"/>
    <property type="project" value="TreeGrafter"/>
</dbReference>
<dbReference type="InterPro" id="IPR036390">
    <property type="entry name" value="WH_DNA-bd_sf"/>
</dbReference>
<feature type="binding site" evidence="7">
    <location>
        <position position="132"/>
    </location>
    <ligand>
        <name>Zn(2+)</name>
        <dbReference type="ChEBI" id="CHEBI:29105"/>
    </ligand>
</feature>
<dbReference type="InterPro" id="IPR002481">
    <property type="entry name" value="FUR"/>
</dbReference>
<feature type="binding site" evidence="7">
    <location>
        <position position="89"/>
    </location>
    <ligand>
        <name>Zn(2+)</name>
        <dbReference type="ChEBI" id="CHEBI:29105"/>
    </ligand>
</feature>
<accession>A0A174MP06</accession>
<evidence type="ECO:0000313" key="12">
    <source>
        <dbReference type="Proteomes" id="UP000196386"/>
    </source>
</evidence>
<comment type="similarity">
    <text evidence="1">Belongs to the Fur family.</text>
</comment>
<dbReference type="Gene3D" id="3.30.1490.190">
    <property type="match status" value="1"/>
</dbReference>
<dbReference type="RefSeq" id="WP_006873744.1">
    <property type="nucleotide sequence ID" value="NZ_CABIWA010000006.1"/>
</dbReference>
<evidence type="ECO:0000256" key="4">
    <source>
        <dbReference type="ARBA" id="ARBA00023015"/>
    </source>
</evidence>
<keyword evidence="4" id="KW-0805">Transcription regulation</keyword>
<dbReference type="Proteomes" id="UP000196386">
    <property type="component" value="Unassembled WGS sequence"/>
</dbReference>
<dbReference type="GeneID" id="72463030"/>
<protein>
    <submittedName>
        <fullName evidence="8">Peroxide operon regulator</fullName>
    </submittedName>
    <submittedName>
        <fullName evidence="9">Transcriptional repressor</fullName>
    </submittedName>
</protein>
<keyword evidence="5" id="KW-0238">DNA-binding</keyword>
<dbReference type="InterPro" id="IPR036388">
    <property type="entry name" value="WH-like_DNA-bd_sf"/>
</dbReference>
<dbReference type="SUPFAM" id="SSF46785">
    <property type="entry name" value="Winged helix' DNA-binding domain"/>
    <property type="match status" value="1"/>
</dbReference>
<dbReference type="GO" id="GO:0000976">
    <property type="term" value="F:transcription cis-regulatory region binding"/>
    <property type="evidence" value="ECO:0007669"/>
    <property type="project" value="TreeGrafter"/>
</dbReference>
<keyword evidence="2" id="KW-0678">Repressor</keyword>
<dbReference type="GO" id="GO:0003700">
    <property type="term" value="F:DNA-binding transcription factor activity"/>
    <property type="evidence" value="ECO:0007669"/>
    <property type="project" value="InterPro"/>
</dbReference>
<evidence type="ECO:0000313" key="13">
    <source>
        <dbReference type="Proteomes" id="UP000260828"/>
    </source>
</evidence>
<dbReference type="Pfam" id="PF01475">
    <property type="entry name" value="FUR"/>
    <property type="match status" value="1"/>
</dbReference>
<comment type="cofactor">
    <cofactor evidence="7">
        <name>Zn(2+)</name>
        <dbReference type="ChEBI" id="CHEBI:29105"/>
    </cofactor>
    <text evidence="7">Binds 1 zinc ion per subunit.</text>
</comment>
<feature type="binding site" evidence="7">
    <location>
        <position position="92"/>
    </location>
    <ligand>
        <name>Zn(2+)</name>
        <dbReference type="ChEBI" id="CHEBI:29105"/>
    </ligand>
</feature>
<evidence type="ECO:0000313" key="9">
    <source>
        <dbReference type="EMBL" id="OUP67559.1"/>
    </source>
</evidence>
<dbReference type="AlphaFoldDB" id="A0A174MP06"/>
<dbReference type="PANTHER" id="PTHR33202:SF7">
    <property type="entry name" value="FERRIC UPTAKE REGULATION PROTEIN"/>
    <property type="match status" value="1"/>
</dbReference>
<reference evidence="10 13" key="4">
    <citation type="submission" date="2018-08" db="EMBL/GenBank/DDBJ databases">
        <title>A genome reference for cultivated species of the human gut microbiota.</title>
        <authorList>
            <person name="Zou Y."/>
            <person name="Xue W."/>
            <person name="Luo G."/>
        </authorList>
    </citation>
    <scope>NUCLEOTIDE SEQUENCE [LARGE SCALE GENOMIC DNA]</scope>
    <source>
        <strain evidence="10 13">TF05-12AC</strain>
    </source>
</reference>
<keyword evidence="3 7" id="KW-0862">Zinc</keyword>
<evidence type="ECO:0000256" key="7">
    <source>
        <dbReference type="PIRSR" id="PIRSR602481-1"/>
    </source>
</evidence>
<dbReference type="Proteomes" id="UP000095765">
    <property type="component" value="Unassembled WGS sequence"/>
</dbReference>
<sequence>MEVEYKTRQRALILQFLSDNRERHLSVDEVFDYLRAQQSPVGKSTVYRCLDRLVSQGRARRYFLGDGARACYQYVDGQGACREHFHLKCIGCGQLFHVSCERLDEIAAHVLEHHGFQVDHTKTVLYGLCAGCAAKRKETEGRQ</sequence>
<proteinExistence type="inferred from homology"/>
<dbReference type="OrthoDB" id="8659436at2"/>
<dbReference type="PANTHER" id="PTHR33202">
    <property type="entry name" value="ZINC UPTAKE REGULATION PROTEIN"/>
    <property type="match status" value="1"/>
</dbReference>
<reference evidence="9" key="3">
    <citation type="journal article" date="2018" name="BMC Genomics">
        <title>Whole genome sequencing and function prediction of 133 gut anaerobes isolated from chicken caecum in pure cultures.</title>
        <authorList>
            <person name="Medvecky M."/>
            <person name="Cejkova D."/>
            <person name="Polansky O."/>
            <person name="Karasova D."/>
            <person name="Kubasova T."/>
            <person name="Cizek A."/>
            <person name="Rychlik I."/>
        </authorList>
    </citation>
    <scope>NUCLEOTIDE SEQUENCE</scope>
    <source>
        <strain evidence="9">An175</strain>
    </source>
</reference>
<dbReference type="Proteomes" id="UP000260828">
    <property type="component" value="Unassembled WGS sequence"/>
</dbReference>
<evidence type="ECO:0000256" key="6">
    <source>
        <dbReference type="ARBA" id="ARBA00023163"/>
    </source>
</evidence>
<evidence type="ECO:0000256" key="3">
    <source>
        <dbReference type="ARBA" id="ARBA00022833"/>
    </source>
</evidence>
<dbReference type="EMBL" id="NFKP01000031">
    <property type="protein sequence ID" value="OUP67559.1"/>
    <property type="molecule type" value="Genomic_DNA"/>
</dbReference>
<gene>
    <name evidence="8" type="primary">perR_1</name>
    <name evidence="9" type="ORF">B5F11_17720</name>
    <name evidence="10" type="ORF">DXC40_08250</name>
    <name evidence="8" type="ORF">ERS852551_00532</name>
</gene>
<feature type="binding site" evidence="7">
    <location>
        <position position="129"/>
    </location>
    <ligand>
        <name>Zn(2+)</name>
        <dbReference type="ChEBI" id="CHEBI:29105"/>
    </ligand>
</feature>
<dbReference type="EMBL" id="CZBE01000003">
    <property type="protein sequence ID" value="CUP35399.1"/>
    <property type="molecule type" value="Genomic_DNA"/>
</dbReference>
<evidence type="ECO:0000313" key="10">
    <source>
        <dbReference type="EMBL" id="RGE68320.1"/>
    </source>
</evidence>
<keyword evidence="7" id="KW-0479">Metal-binding</keyword>
<dbReference type="Gene3D" id="1.10.10.10">
    <property type="entry name" value="Winged helix-like DNA-binding domain superfamily/Winged helix DNA-binding domain"/>
    <property type="match status" value="1"/>
</dbReference>
<evidence type="ECO:0000313" key="8">
    <source>
        <dbReference type="EMBL" id="CUP35399.1"/>
    </source>
</evidence>
<dbReference type="GO" id="GO:0045892">
    <property type="term" value="P:negative regulation of DNA-templated transcription"/>
    <property type="evidence" value="ECO:0007669"/>
    <property type="project" value="TreeGrafter"/>
</dbReference>
<evidence type="ECO:0000256" key="2">
    <source>
        <dbReference type="ARBA" id="ARBA00022491"/>
    </source>
</evidence>
<evidence type="ECO:0000256" key="1">
    <source>
        <dbReference type="ARBA" id="ARBA00007957"/>
    </source>
</evidence>
<keyword evidence="6" id="KW-0804">Transcription</keyword>
<dbReference type="InterPro" id="IPR043135">
    <property type="entry name" value="Fur_C"/>
</dbReference>